<reference evidence="11 12" key="1">
    <citation type="submission" date="2022-10" db="EMBL/GenBank/DDBJ databases">
        <authorList>
            <person name="Xie J."/>
            <person name="Shen N."/>
        </authorList>
    </citation>
    <scope>NUCLEOTIDE SEQUENCE [LARGE SCALE GENOMIC DNA]</scope>
    <source>
        <strain evidence="11 12">DSM 41681</strain>
    </source>
</reference>
<accession>A0ABU6CBZ6</accession>
<dbReference type="Proteomes" id="UP001352223">
    <property type="component" value="Unassembled WGS sequence"/>
</dbReference>
<keyword evidence="4" id="KW-0808">Transferase</keyword>
<keyword evidence="9" id="KW-0472">Membrane</keyword>
<comment type="catalytic activity">
    <reaction evidence="1">
        <text>ATP + protein L-histidine = ADP + protein N-phospho-L-histidine.</text>
        <dbReference type="EC" id="2.7.13.3"/>
    </reaction>
</comment>
<dbReference type="SUPFAM" id="SSF55874">
    <property type="entry name" value="ATPase domain of HSP90 chaperone/DNA topoisomerase II/histidine kinase"/>
    <property type="match status" value="1"/>
</dbReference>
<dbReference type="InterPro" id="IPR011712">
    <property type="entry name" value="Sig_transdc_His_kin_sub3_dim/P"/>
</dbReference>
<dbReference type="PANTHER" id="PTHR24421">
    <property type="entry name" value="NITRATE/NITRITE SENSOR PROTEIN NARX-RELATED"/>
    <property type="match status" value="1"/>
</dbReference>
<dbReference type="InterPro" id="IPR003594">
    <property type="entry name" value="HATPase_dom"/>
</dbReference>
<dbReference type="RefSeq" id="WP_324769715.1">
    <property type="nucleotide sequence ID" value="NZ_BAAATS010000027.1"/>
</dbReference>
<evidence type="ECO:0000259" key="10">
    <source>
        <dbReference type="SMART" id="SM00387"/>
    </source>
</evidence>
<dbReference type="InterPro" id="IPR050482">
    <property type="entry name" value="Sensor_HK_TwoCompSys"/>
</dbReference>
<sequence length="381" mass="39726">MGVTRVGRAGAGVVLGCATAVAGLGYLTVAGTTLGPFLLVPRTRPGARRALTAGARRLCALDRRRRTVLFGDRFPALYEPEGDRALRHVAAQTYAGLLTAVVLGLFALGAVLAAVLIISLVRGGVSVLELLGQSALGGVFLFLGVQGFLSLYALDTRLAATAFGPSERERLQQRIDELAAGRAAIVHAVDAERRRIERDLHDGLQQRLVALAMLLGRARRPGRTPEQAAELLRQAHEESGAVLTELREVAWRVYPSALDGLGLREALGGVAERSPVPLRLACDVPDALPAPVEAAAYFVVSEAVTNAAKHSRATAISARLDVAESVLTVSVRDDGCGGATTAGPGTGLAGLRGRVEALDGRLRVTSPLGGPTVVTAELPCA</sequence>
<organism evidence="11 12">
    <name type="scientific">Streptomyces kunmingensis</name>
    <dbReference type="NCBI Taxonomy" id="68225"/>
    <lineage>
        <taxon>Bacteria</taxon>
        <taxon>Bacillati</taxon>
        <taxon>Actinomycetota</taxon>
        <taxon>Actinomycetes</taxon>
        <taxon>Kitasatosporales</taxon>
        <taxon>Streptomycetaceae</taxon>
        <taxon>Streptomyces</taxon>
    </lineage>
</organism>
<evidence type="ECO:0000256" key="4">
    <source>
        <dbReference type="ARBA" id="ARBA00022679"/>
    </source>
</evidence>
<keyword evidence="7" id="KW-0067">ATP-binding</keyword>
<feature type="domain" description="Histidine kinase/HSP90-like ATPase" evidence="10">
    <location>
        <begin position="291"/>
        <end position="381"/>
    </location>
</feature>
<comment type="caution">
    <text evidence="11">The sequence shown here is derived from an EMBL/GenBank/DDBJ whole genome shotgun (WGS) entry which is preliminary data.</text>
</comment>
<evidence type="ECO:0000256" key="3">
    <source>
        <dbReference type="ARBA" id="ARBA00022553"/>
    </source>
</evidence>
<feature type="transmembrane region" description="Helical" evidence="9">
    <location>
        <begin position="12"/>
        <end position="39"/>
    </location>
</feature>
<dbReference type="PANTHER" id="PTHR24421:SF10">
    <property type="entry name" value="NITRATE_NITRITE SENSOR PROTEIN NARQ"/>
    <property type="match status" value="1"/>
</dbReference>
<dbReference type="EMBL" id="JAOZYB010000135">
    <property type="protein sequence ID" value="MEB3962243.1"/>
    <property type="molecule type" value="Genomic_DNA"/>
</dbReference>
<evidence type="ECO:0000313" key="12">
    <source>
        <dbReference type="Proteomes" id="UP001352223"/>
    </source>
</evidence>
<keyword evidence="12" id="KW-1185">Reference proteome</keyword>
<keyword evidence="9" id="KW-1133">Transmembrane helix</keyword>
<keyword evidence="8" id="KW-0902">Two-component regulatory system</keyword>
<evidence type="ECO:0000256" key="5">
    <source>
        <dbReference type="ARBA" id="ARBA00022741"/>
    </source>
</evidence>
<keyword evidence="9" id="KW-0812">Transmembrane</keyword>
<proteinExistence type="predicted"/>
<dbReference type="SMART" id="SM00387">
    <property type="entry name" value="HATPase_c"/>
    <property type="match status" value="1"/>
</dbReference>
<dbReference type="Gene3D" id="1.20.5.1930">
    <property type="match status" value="1"/>
</dbReference>
<evidence type="ECO:0000256" key="8">
    <source>
        <dbReference type="ARBA" id="ARBA00023012"/>
    </source>
</evidence>
<evidence type="ECO:0000256" key="6">
    <source>
        <dbReference type="ARBA" id="ARBA00022777"/>
    </source>
</evidence>
<name>A0ABU6CBZ6_9ACTN</name>
<dbReference type="EC" id="2.7.13.3" evidence="2"/>
<gene>
    <name evidence="11" type="ORF">OKJ48_18590</name>
</gene>
<keyword evidence="3" id="KW-0597">Phosphoprotein</keyword>
<evidence type="ECO:0000313" key="11">
    <source>
        <dbReference type="EMBL" id="MEB3962243.1"/>
    </source>
</evidence>
<dbReference type="Gene3D" id="3.30.565.10">
    <property type="entry name" value="Histidine kinase-like ATPase, C-terminal domain"/>
    <property type="match status" value="1"/>
</dbReference>
<feature type="transmembrane region" description="Helical" evidence="9">
    <location>
        <begin position="94"/>
        <end position="118"/>
    </location>
</feature>
<evidence type="ECO:0000256" key="2">
    <source>
        <dbReference type="ARBA" id="ARBA00012438"/>
    </source>
</evidence>
<evidence type="ECO:0000256" key="9">
    <source>
        <dbReference type="SAM" id="Phobius"/>
    </source>
</evidence>
<dbReference type="Pfam" id="PF02518">
    <property type="entry name" value="HATPase_c"/>
    <property type="match status" value="1"/>
</dbReference>
<dbReference type="InterPro" id="IPR036890">
    <property type="entry name" value="HATPase_C_sf"/>
</dbReference>
<dbReference type="Pfam" id="PF07730">
    <property type="entry name" value="HisKA_3"/>
    <property type="match status" value="1"/>
</dbReference>
<feature type="transmembrane region" description="Helical" evidence="9">
    <location>
        <begin position="130"/>
        <end position="154"/>
    </location>
</feature>
<evidence type="ECO:0000256" key="1">
    <source>
        <dbReference type="ARBA" id="ARBA00000085"/>
    </source>
</evidence>
<keyword evidence="5" id="KW-0547">Nucleotide-binding</keyword>
<protein>
    <recommendedName>
        <fullName evidence="2">histidine kinase</fullName>
        <ecNumber evidence="2">2.7.13.3</ecNumber>
    </recommendedName>
</protein>
<dbReference type="GO" id="GO:0016301">
    <property type="term" value="F:kinase activity"/>
    <property type="evidence" value="ECO:0007669"/>
    <property type="project" value="UniProtKB-KW"/>
</dbReference>
<evidence type="ECO:0000256" key="7">
    <source>
        <dbReference type="ARBA" id="ARBA00022840"/>
    </source>
</evidence>
<keyword evidence="6 11" id="KW-0418">Kinase</keyword>
<dbReference type="CDD" id="cd16917">
    <property type="entry name" value="HATPase_UhpB-NarQ-NarX-like"/>
    <property type="match status" value="1"/>
</dbReference>